<dbReference type="InterPro" id="IPR050275">
    <property type="entry name" value="PGM_Phosphatase"/>
</dbReference>
<dbReference type="EMBL" id="UWPJ01000008">
    <property type="protein sequence ID" value="VCU68870.1"/>
    <property type="molecule type" value="Genomic_DNA"/>
</dbReference>
<dbReference type="Gene3D" id="3.40.50.1240">
    <property type="entry name" value="Phosphoglycerate mutase-like"/>
    <property type="match status" value="1"/>
</dbReference>
<dbReference type="Proteomes" id="UP000277294">
    <property type="component" value="Unassembled WGS sequence"/>
</dbReference>
<keyword evidence="2" id="KW-1185">Reference proteome</keyword>
<dbReference type="InterPro" id="IPR013078">
    <property type="entry name" value="His_Pase_superF_clade-1"/>
</dbReference>
<dbReference type="EC" id="3.1.3.73" evidence="1"/>
<dbReference type="PROSITE" id="PS00175">
    <property type="entry name" value="PG_MUTASE"/>
    <property type="match status" value="1"/>
</dbReference>
<accession>A0A3P4AZF8</accession>
<sequence length="200" mass="22104">MPLHSLWLLRHGQSAANAGAVTAEAGASPLTELGRQQASRAALEVGRPPDLVVASPFLRARETAEPILRKWPDTPVETWPIHEFTYLSAAKCAGLDVFQRRPLADAYWQRADPHYCDGDDAESFAEFAQRLRDFDARVRALSGFVVAVGHGQFFHAYRRALAHGLATTPQWMRDFRQADLARPIENGQIVRIGPASLAHG</sequence>
<dbReference type="GO" id="GO:0043755">
    <property type="term" value="F:alpha-ribazole phosphatase activity"/>
    <property type="evidence" value="ECO:0007669"/>
    <property type="project" value="UniProtKB-EC"/>
</dbReference>
<dbReference type="AlphaFoldDB" id="A0A3P4AZF8"/>
<organism evidence="1 2">
    <name type="scientific">Pigmentiphaga humi</name>
    <dbReference type="NCBI Taxonomy" id="2478468"/>
    <lineage>
        <taxon>Bacteria</taxon>
        <taxon>Pseudomonadati</taxon>
        <taxon>Pseudomonadota</taxon>
        <taxon>Betaproteobacteria</taxon>
        <taxon>Burkholderiales</taxon>
        <taxon>Alcaligenaceae</taxon>
        <taxon>Pigmentiphaga</taxon>
    </lineage>
</organism>
<reference evidence="1 2" key="1">
    <citation type="submission" date="2018-10" db="EMBL/GenBank/DDBJ databases">
        <authorList>
            <person name="Criscuolo A."/>
        </authorList>
    </citation>
    <scope>NUCLEOTIDE SEQUENCE [LARGE SCALE GENOMIC DNA]</scope>
    <source>
        <strain evidence="1">DnA1</strain>
    </source>
</reference>
<dbReference type="SUPFAM" id="SSF53254">
    <property type="entry name" value="Phosphoglycerate mutase-like"/>
    <property type="match status" value="1"/>
</dbReference>
<dbReference type="OrthoDB" id="9082843at2"/>
<dbReference type="CDD" id="cd07067">
    <property type="entry name" value="HP_PGM_like"/>
    <property type="match status" value="1"/>
</dbReference>
<dbReference type="RefSeq" id="WP_124078139.1">
    <property type="nucleotide sequence ID" value="NZ_UWPJ01000008.1"/>
</dbReference>
<proteinExistence type="predicted"/>
<evidence type="ECO:0000313" key="1">
    <source>
        <dbReference type="EMBL" id="VCU68870.1"/>
    </source>
</evidence>
<dbReference type="InterPro" id="IPR001345">
    <property type="entry name" value="PG/BPGM_mutase_AS"/>
</dbReference>
<dbReference type="Pfam" id="PF00300">
    <property type="entry name" value="His_Phos_1"/>
    <property type="match status" value="1"/>
</dbReference>
<evidence type="ECO:0000313" key="2">
    <source>
        <dbReference type="Proteomes" id="UP000277294"/>
    </source>
</evidence>
<dbReference type="SMART" id="SM00855">
    <property type="entry name" value="PGAM"/>
    <property type="match status" value="1"/>
</dbReference>
<name>A0A3P4AZF8_9BURK</name>
<keyword evidence="1" id="KW-0378">Hydrolase</keyword>
<gene>
    <name evidence="1" type="primary">cobC</name>
    <name evidence="1" type="ORF">PIGHUM_00929</name>
</gene>
<dbReference type="InterPro" id="IPR029033">
    <property type="entry name" value="His_PPase_superfam"/>
</dbReference>
<protein>
    <submittedName>
        <fullName evidence="1">Alpha-ribazole phosphatase</fullName>
        <ecNumber evidence="1">3.1.3.73</ecNumber>
    </submittedName>
</protein>
<dbReference type="PANTHER" id="PTHR48100">
    <property type="entry name" value="BROAD-SPECIFICITY PHOSPHATASE YOR283W-RELATED"/>
    <property type="match status" value="1"/>
</dbReference>